<dbReference type="InterPro" id="IPR046335">
    <property type="entry name" value="LacI/GalR-like_sensor"/>
</dbReference>
<dbReference type="Pfam" id="PF13377">
    <property type="entry name" value="Peripla_BP_3"/>
    <property type="match status" value="1"/>
</dbReference>
<protein>
    <recommendedName>
        <fullName evidence="4">Transcriptional regulator LacI/GalR-like sensor domain-containing protein</fullName>
    </recommendedName>
</protein>
<evidence type="ECO:0000259" key="4">
    <source>
        <dbReference type="Pfam" id="PF13377"/>
    </source>
</evidence>
<reference evidence="5" key="1">
    <citation type="submission" date="2014-06" db="EMBL/GenBank/DDBJ databases">
        <title>Key roles for freshwater Actinobacteria revealed by deep metagenomic sequencing.</title>
        <authorList>
            <person name="Ghai R."/>
            <person name="Mizuno C.M."/>
            <person name="Picazo A."/>
            <person name="Camacho A."/>
            <person name="Rodriguez-Valera F."/>
        </authorList>
    </citation>
    <scope>NUCLEOTIDE SEQUENCE</scope>
</reference>
<proteinExistence type="predicted"/>
<dbReference type="PANTHER" id="PTHR30146">
    <property type="entry name" value="LACI-RELATED TRANSCRIPTIONAL REPRESSOR"/>
    <property type="match status" value="1"/>
</dbReference>
<dbReference type="AlphaFoldDB" id="A0A094QSN2"/>
<name>A0A094QSN2_9ZZZZ</name>
<gene>
    <name evidence="5" type="ORF">GM51_9780</name>
</gene>
<evidence type="ECO:0000256" key="2">
    <source>
        <dbReference type="ARBA" id="ARBA00023125"/>
    </source>
</evidence>
<dbReference type="GO" id="GO:0003700">
    <property type="term" value="F:DNA-binding transcription factor activity"/>
    <property type="evidence" value="ECO:0007669"/>
    <property type="project" value="TreeGrafter"/>
</dbReference>
<dbReference type="Gene3D" id="3.40.50.2300">
    <property type="match status" value="2"/>
</dbReference>
<feature type="domain" description="Transcriptional regulator LacI/GalR-like sensor" evidence="4">
    <location>
        <begin position="112"/>
        <end position="270"/>
    </location>
</feature>
<evidence type="ECO:0000256" key="1">
    <source>
        <dbReference type="ARBA" id="ARBA00023015"/>
    </source>
</evidence>
<evidence type="ECO:0000313" key="5">
    <source>
        <dbReference type="EMBL" id="KGA17761.1"/>
    </source>
</evidence>
<dbReference type="EMBL" id="JNSL01000055">
    <property type="protein sequence ID" value="KGA17761.1"/>
    <property type="molecule type" value="Genomic_DNA"/>
</dbReference>
<dbReference type="InterPro" id="IPR028082">
    <property type="entry name" value="Peripla_BP_I"/>
</dbReference>
<dbReference type="SUPFAM" id="SSF53822">
    <property type="entry name" value="Periplasmic binding protein-like I"/>
    <property type="match status" value="1"/>
</dbReference>
<comment type="caution">
    <text evidence="5">The sequence shown here is derived from an EMBL/GenBank/DDBJ whole genome shotgun (WGS) entry which is preliminary data.</text>
</comment>
<dbReference type="PANTHER" id="PTHR30146:SF109">
    <property type="entry name" value="HTH-TYPE TRANSCRIPTIONAL REGULATOR GALS"/>
    <property type="match status" value="1"/>
</dbReference>
<keyword evidence="1" id="KW-0805">Transcription regulation</keyword>
<sequence>MARTLTIGLLLPDLTNPVNDLVAHGVQERAAELGYGVIIANHSDIGGDRTISQMLTQGHVDGVIAFVHSINDAFMEDLSRNSNGRILPMNGKIKGIDSSVSLDDPKAAEMCVEHLVDLGHRKIVGIFASMSNDSPKRRVVGFKKACARYNIQPNIVFTQGYSSHDGYLATLEAITKYSPTAIFPSSNSYALGTYRALYEKKFRIPEDVSVITLHNSALTEYLSPPLTSVRLPAEEMGKVSAEKLIDMLNGKKIKHLIVDGKPSLVLRGSTAQIKN</sequence>
<keyword evidence="2" id="KW-0238">DNA-binding</keyword>
<accession>A0A094QSN2</accession>
<keyword evidence="3" id="KW-0804">Transcription</keyword>
<evidence type="ECO:0000256" key="3">
    <source>
        <dbReference type="ARBA" id="ARBA00023163"/>
    </source>
</evidence>
<dbReference type="CDD" id="cd06267">
    <property type="entry name" value="PBP1_LacI_sugar_binding-like"/>
    <property type="match status" value="1"/>
</dbReference>
<organism evidence="5">
    <name type="scientific">freshwater metagenome</name>
    <dbReference type="NCBI Taxonomy" id="449393"/>
    <lineage>
        <taxon>unclassified sequences</taxon>
        <taxon>metagenomes</taxon>
        <taxon>ecological metagenomes</taxon>
    </lineage>
</organism>
<dbReference type="GO" id="GO:0000976">
    <property type="term" value="F:transcription cis-regulatory region binding"/>
    <property type="evidence" value="ECO:0007669"/>
    <property type="project" value="TreeGrafter"/>
</dbReference>